<dbReference type="AlphaFoldDB" id="A0AAN9Y720"/>
<dbReference type="EMBL" id="JBBCAQ010000017">
    <property type="protein sequence ID" value="KAK7597828.1"/>
    <property type="molecule type" value="Genomic_DNA"/>
</dbReference>
<protein>
    <submittedName>
        <fullName evidence="1">Uncharacterized protein</fullName>
    </submittedName>
</protein>
<gene>
    <name evidence="1" type="ORF">V9T40_010053</name>
</gene>
<sequence length="95" mass="10414">MAGAVACVRRNLPALSTSKPSPPDLLSCSESQQSLERIVGKLFLRIFLPFRTFSLMLPCRGRKNLLVDSIPVFLRQDQELENIVGMVVAVQGSGV</sequence>
<accession>A0AAN9Y720</accession>
<proteinExistence type="predicted"/>
<dbReference type="Proteomes" id="UP001367676">
    <property type="component" value="Unassembled WGS sequence"/>
</dbReference>
<name>A0AAN9Y720_9HEMI</name>
<comment type="caution">
    <text evidence="1">The sequence shown here is derived from an EMBL/GenBank/DDBJ whole genome shotgun (WGS) entry which is preliminary data.</text>
</comment>
<evidence type="ECO:0000313" key="2">
    <source>
        <dbReference type="Proteomes" id="UP001367676"/>
    </source>
</evidence>
<reference evidence="1 2" key="1">
    <citation type="submission" date="2024-03" db="EMBL/GenBank/DDBJ databases">
        <title>Adaptation during the transition from Ophiocordyceps entomopathogen to insect associate is accompanied by gene loss and intensified selection.</title>
        <authorList>
            <person name="Ward C.M."/>
            <person name="Onetto C.A."/>
            <person name="Borneman A.R."/>
        </authorList>
    </citation>
    <scope>NUCLEOTIDE SEQUENCE [LARGE SCALE GENOMIC DNA]</scope>
    <source>
        <strain evidence="1">AWRI1</strain>
        <tissue evidence="1">Single Adult Female</tissue>
    </source>
</reference>
<organism evidence="1 2">
    <name type="scientific">Parthenolecanium corni</name>
    <dbReference type="NCBI Taxonomy" id="536013"/>
    <lineage>
        <taxon>Eukaryota</taxon>
        <taxon>Metazoa</taxon>
        <taxon>Ecdysozoa</taxon>
        <taxon>Arthropoda</taxon>
        <taxon>Hexapoda</taxon>
        <taxon>Insecta</taxon>
        <taxon>Pterygota</taxon>
        <taxon>Neoptera</taxon>
        <taxon>Paraneoptera</taxon>
        <taxon>Hemiptera</taxon>
        <taxon>Sternorrhyncha</taxon>
        <taxon>Coccoidea</taxon>
        <taxon>Coccidae</taxon>
        <taxon>Parthenolecanium</taxon>
    </lineage>
</organism>
<evidence type="ECO:0000313" key="1">
    <source>
        <dbReference type="EMBL" id="KAK7597828.1"/>
    </source>
</evidence>
<keyword evidence="2" id="KW-1185">Reference proteome</keyword>